<sequence>MKRPQALGLVALGLLLGFGSFVGRGEASPYITHQTGEASKPGEPIRLPSWTSLPVSHPAIDVRRASSLELDFEPGMQRAIAATLPPPIDDHSEPLPIHQDPGDGVRTLPAAPPQKRTVPEPASIVLVVTGLIGLAARRYLLNHRPLA</sequence>
<dbReference type="Pfam" id="PF07589">
    <property type="entry name" value="PEP-CTERM"/>
    <property type="match status" value="1"/>
</dbReference>
<evidence type="ECO:0000313" key="3">
    <source>
        <dbReference type="EMBL" id="XBH04195.1"/>
    </source>
</evidence>
<dbReference type="EMBL" id="CP155447">
    <property type="protein sequence ID" value="XBH04195.1"/>
    <property type="molecule type" value="Genomic_DNA"/>
</dbReference>
<dbReference type="InterPro" id="IPR013424">
    <property type="entry name" value="Ice-binding_C"/>
</dbReference>
<name>A0AAU7CG51_9BACT</name>
<proteinExistence type="predicted"/>
<dbReference type="RefSeq" id="WP_406696948.1">
    <property type="nucleotide sequence ID" value="NZ_CP155447.1"/>
</dbReference>
<evidence type="ECO:0000259" key="2">
    <source>
        <dbReference type="Pfam" id="PF07589"/>
    </source>
</evidence>
<gene>
    <name evidence="3" type="ORF">V5E97_38765</name>
</gene>
<dbReference type="NCBIfam" id="TIGR02595">
    <property type="entry name" value="PEP_CTERM"/>
    <property type="match status" value="1"/>
</dbReference>
<protein>
    <submittedName>
        <fullName evidence="3">PEP-CTERM sorting domain-containing protein</fullName>
    </submittedName>
</protein>
<evidence type="ECO:0000256" key="1">
    <source>
        <dbReference type="SAM" id="MobiDB-lite"/>
    </source>
</evidence>
<accession>A0AAU7CG51</accession>
<dbReference type="AlphaFoldDB" id="A0AAU7CG51"/>
<feature type="domain" description="Ice-binding protein C-terminal" evidence="2">
    <location>
        <begin position="117"/>
        <end position="138"/>
    </location>
</feature>
<organism evidence="3">
    <name type="scientific">Singulisphaera sp. Ch08</name>
    <dbReference type="NCBI Taxonomy" id="3120278"/>
    <lineage>
        <taxon>Bacteria</taxon>
        <taxon>Pseudomonadati</taxon>
        <taxon>Planctomycetota</taxon>
        <taxon>Planctomycetia</taxon>
        <taxon>Isosphaerales</taxon>
        <taxon>Isosphaeraceae</taxon>
        <taxon>Singulisphaera</taxon>
    </lineage>
</organism>
<feature type="region of interest" description="Disordered" evidence="1">
    <location>
        <begin position="83"/>
        <end position="116"/>
    </location>
</feature>
<reference evidence="3" key="1">
    <citation type="submission" date="2024-05" db="EMBL/GenBank/DDBJ databases">
        <title>Planctomycetes of the genus Singulisphaera possess chitinolytic capabilities.</title>
        <authorList>
            <person name="Ivanova A."/>
        </authorList>
    </citation>
    <scope>NUCLEOTIDE SEQUENCE</scope>
    <source>
        <strain evidence="3">Ch08T</strain>
    </source>
</reference>